<dbReference type="InterPro" id="IPR012939">
    <property type="entry name" value="Glyco_hydro_92"/>
</dbReference>
<dbReference type="GO" id="GO:0005829">
    <property type="term" value="C:cytosol"/>
    <property type="evidence" value="ECO:0007669"/>
    <property type="project" value="TreeGrafter"/>
</dbReference>
<dbReference type="GO" id="GO:0006516">
    <property type="term" value="P:glycoprotein catabolic process"/>
    <property type="evidence" value="ECO:0007669"/>
    <property type="project" value="TreeGrafter"/>
</dbReference>
<protein>
    <submittedName>
        <fullName evidence="3">8664_t:CDS:1</fullName>
    </submittedName>
</protein>
<sequence length="134" mass="15619">MPYVDHTIVEHRLLKPILLPWIYPVAGQDVYLINSPQFSSITIQMSPTTQFIIKTSNFGPRNIYIRRVKLNGKDWKMSWFRHKDIENGGTLELEMGNEISKEWPSGWDDINNVNQDSNSDDWKFVPPTNPDDDL</sequence>
<dbReference type="PANTHER" id="PTHR12143">
    <property type="entry name" value="PEPTIDE N-GLYCANASE PNGASE -RELATED"/>
    <property type="match status" value="1"/>
</dbReference>
<organism evidence="3 4">
    <name type="scientific">Dentiscutata erythropus</name>
    <dbReference type="NCBI Taxonomy" id="1348616"/>
    <lineage>
        <taxon>Eukaryota</taxon>
        <taxon>Fungi</taxon>
        <taxon>Fungi incertae sedis</taxon>
        <taxon>Mucoromycota</taxon>
        <taxon>Glomeromycotina</taxon>
        <taxon>Glomeromycetes</taxon>
        <taxon>Diversisporales</taxon>
        <taxon>Gigasporaceae</taxon>
        <taxon>Dentiscutata</taxon>
    </lineage>
</organism>
<dbReference type="EMBL" id="CAJVPY010003840">
    <property type="protein sequence ID" value="CAG8603268.1"/>
    <property type="molecule type" value="Genomic_DNA"/>
</dbReference>
<comment type="caution">
    <text evidence="3">The sequence shown here is derived from an EMBL/GenBank/DDBJ whole genome shotgun (WGS) entry which is preliminary data.</text>
</comment>
<dbReference type="InterPro" id="IPR050883">
    <property type="entry name" value="PNGase"/>
</dbReference>
<dbReference type="PANTHER" id="PTHR12143:SF42">
    <property type="entry name" value="PUTATIVE SUBFAMILY (AFU_ORTHOLOGUE AFUA_6G13760)-RELATED"/>
    <property type="match status" value="1"/>
</dbReference>
<dbReference type="OrthoDB" id="2348006at2759"/>
<feature type="domain" description="Glycosyl hydrolase family 92" evidence="2">
    <location>
        <begin position="22"/>
        <end position="97"/>
    </location>
</feature>
<evidence type="ECO:0000313" key="3">
    <source>
        <dbReference type="EMBL" id="CAG8603268.1"/>
    </source>
</evidence>
<dbReference type="AlphaFoldDB" id="A0A9N9GF54"/>
<dbReference type="Proteomes" id="UP000789405">
    <property type="component" value="Unassembled WGS sequence"/>
</dbReference>
<dbReference type="Gene3D" id="3.30.2080.10">
    <property type="entry name" value="GH92 mannosidase domain"/>
    <property type="match status" value="1"/>
</dbReference>
<accession>A0A9N9GF54</accession>
<feature type="region of interest" description="Disordered" evidence="1">
    <location>
        <begin position="102"/>
        <end position="134"/>
    </location>
</feature>
<evidence type="ECO:0000313" key="4">
    <source>
        <dbReference type="Proteomes" id="UP000789405"/>
    </source>
</evidence>
<gene>
    <name evidence="3" type="ORF">DERYTH_LOCUS7755</name>
</gene>
<name>A0A9N9GF54_9GLOM</name>
<reference evidence="3" key="1">
    <citation type="submission" date="2021-06" db="EMBL/GenBank/DDBJ databases">
        <authorList>
            <person name="Kallberg Y."/>
            <person name="Tangrot J."/>
            <person name="Rosling A."/>
        </authorList>
    </citation>
    <scope>NUCLEOTIDE SEQUENCE</scope>
    <source>
        <strain evidence="3">MA453B</strain>
    </source>
</reference>
<dbReference type="GO" id="GO:0000224">
    <property type="term" value="F:peptide-N4-(N-acetyl-beta-glucosaminyl)asparagine amidase activity"/>
    <property type="evidence" value="ECO:0007669"/>
    <property type="project" value="TreeGrafter"/>
</dbReference>
<dbReference type="GO" id="GO:0005634">
    <property type="term" value="C:nucleus"/>
    <property type="evidence" value="ECO:0007669"/>
    <property type="project" value="TreeGrafter"/>
</dbReference>
<evidence type="ECO:0000259" key="2">
    <source>
        <dbReference type="Pfam" id="PF07971"/>
    </source>
</evidence>
<dbReference type="Pfam" id="PF07971">
    <property type="entry name" value="Glyco_hydro_92"/>
    <property type="match status" value="1"/>
</dbReference>
<keyword evidence="4" id="KW-1185">Reference proteome</keyword>
<evidence type="ECO:0000256" key="1">
    <source>
        <dbReference type="SAM" id="MobiDB-lite"/>
    </source>
</evidence>
<proteinExistence type="predicted"/>